<accession>A0A975B8Y8</accession>
<evidence type="ECO:0000313" key="1">
    <source>
        <dbReference type="EMBL" id="QTA80918.1"/>
    </source>
</evidence>
<dbReference type="RefSeq" id="WP_207692475.1">
    <property type="nucleotide sequence ID" value="NZ_CP061799.1"/>
</dbReference>
<keyword evidence="2" id="KW-1185">Reference proteome</keyword>
<evidence type="ECO:0000313" key="2">
    <source>
        <dbReference type="Proteomes" id="UP000663720"/>
    </source>
</evidence>
<organism evidence="1 2">
    <name type="scientific">Desulfonema limicola</name>
    <dbReference type="NCBI Taxonomy" id="45656"/>
    <lineage>
        <taxon>Bacteria</taxon>
        <taxon>Pseudomonadati</taxon>
        <taxon>Thermodesulfobacteriota</taxon>
        <taxon>Desulfobacteria</taxon>
        <taxon>Desulfobacterales</taxon>
        <taxon>Desulfococcaceae</taxon>
        <taxon>Desulfonema</taxon>
    </lineage>
</organism>
<sequence>MISERFWSKEHFPVVYENNTAKAVMVDIISFEKIEIILDNLMNRESETEDSILAASGMLKNLITQARNSRPSENWKAELNEL</sequence>
<gene>
    <name evidence="1" type="ORF">dnl_32350</name>
</gene>
<reference evidence="1" key="1">
    <citation type="journal article" date="2021" name="Microb. Physiol.">
        <title>Proteogenomic Insights into the Physiology of Marine, Sulfate-Reducing, Filamentous Desulfonema limicola and Desulfonema magnum.</title>
        <authorList>
            <person name="Schnaars V."/>
            <person name="Wohlbrand L."/>
            <person name="Scheve S."/>
            <person name="Hinrichs C."/>
            <person name="Reinhardt R."/>
            <person name="Rabus R."/>
        </authorList>
    </citation>
    <scope>NUCLEOTIDE SEQUENCE</scope>
    <source>
        <strain evidence="1">5ac10</strain>
    </source>
</reference>
<dbReference type="AlphaFoldDB" id="A0A975B8Y8"/>
<protein>
    <submittedName>
        <fullName evidence="1">Uncharacterized protein</fullName>
    </submittedName>
</protein>
<dbReference type="EMBL" id="CP061799">
    <property type="protein sequence ID" value="QTA80918.1"/>
    <property type="molecule type" value="Genomic_DNA"/>
</dbReference>
<dbReference type="Proteomes" id="UP000663720">
    <property type="component" value="Chromosome"/>
</dbReference>
<proteinExistence type="predicted"/>
<name>A0A975B8Y8_9BACT</name>
<dbReference type="KEGG" id="dli:dnl_32350"/>